<dbReference type="PANTHER" id="PTHR10622:SF10">
    <property type="entry name" value="HET DOMAIN-CONTAINING PROTEIN"/>
    <property type="match status" value="1"/>
</dbReference>
<name>A0A060SV95_PYCCI</name>
<accession>A0A060SV95</accession>
<comment type="caution">
    <text evidence="3">The sequence shown here is derived from an EMBL/GenBank/DDBJ whole genome shotgun (WGS) entry which is preliminary data.</text>
</comment>
<organism evidence="3 4">
    <name type="scientific">Pycnoporus cinnabarinus</name>
    <name type="common">Cinnabar-red polypore</name>
    <name type="synonym">Trametes cinnabarina</name>
    <dbReference type="NCBI Taxonomy" id="5643"/>
    <lineage>
        <taxon>Eukaryota</taxon>
        <taxon>Fungi</taxon>
        <taxon>Dikarya</taxon>
        <taxon>Basidiomycota</taxon>
        <taxon>Agaricomycotina</taxon>
        <taxon>Agaricomycetes</taxon>
        <taxon>Polyporales</taxon>
        <taxon>Polyporaceae</taxon>
        <taxon>Trametes</taxon>
    </lineage>
</organism>
<gene>
    <name evidence="3" type="ORF">BN946_scf185027.g7</name>
</gene>
<dbReference type="OrthoDB" id="2753634at2759"/>
<dbReference type="HOGENOM" id="CLU_000288_138_9_1"/>
<dbReference type="STRING" id="5643.A0A060SV95"/>
<dbReference type="InterPro" id="IPR058525">
    <property type="entry name" value="DUF8212"/>
</dbReference>
<proteinExistence type="predicted"/>
<feature type="domain" description="DUF8212" evidence="2">
    <location>
        <begin position="255"/>
        <end position="354"/>
    </location>
</feature>
<dbReference type="EMBL" id="CCBP010000342">
    <property type="protein sequence ID" value="CDO76144.1"/>
    <property type="molecule type" value="Genomic_DNA"/>
</dbReference>
<reference evidence="3" key="1">
    <citation type="submission" date="2014-01" db="EMBL/GenBank/DDBJ databases">
        <title>The genome of the white-rot fungus Pycnoporus cinnabarinus: a basidiomycete model with a versatile arsenal for lignocellulosic biomass breakdown.</title>
        <authorList>
            <person name="Levasseur A."/>
            <person name="Lomascolo A."/>
            <person name="Ruiz-Duenas F.J."/>
            <person name="Uzan E."/>
            <person name="Piumi F."/>
            <person name="Kues U."/>
            <person name="Ram A.F.J."/>
            <person name="Murat C."/>
            <person name="Haon M."/>
            <person name="Benoit I."/>
            <person name="Arfi Y."/>
            <person name="Chevret D."/>
            <person name="Drula E."/>
            <person name="Kwon M.J."/>
            <person name="Gouret P."/>
            <person name="Lesage-Meessen L."/>
            <person name="Lombard V."/>
            <person name="Mariette J."/>
            <person name="Noirot C."/>
            <person name="Park J."/>
            <person name="Patyshakuliyeva A."/>
            <person name="Wieneger R.A.B."/>
            <person name="Wosten H.A.B."/>
            <person name="Martin F."/>
            <person name="Coutinho P.M."/>
            <person name="de Vries R."/>
            <person name="Martinez A.T."/>
            <person name="Klopp C."/>
            <person name="Pontarotti P."/>
            <person name="Henrissat B."/>
            <person name="Record E."/>
        </authorList>
    </citation>
    <scope>NUCLEOTIDE SEQUENCE [LARGE SCALE GENOMIC DNA]</scope>
    <source>
        <strain evidence="3">BRFM137</strain>
    </source>
</reference>
<evidence type="ECO:0000313" key="4">
    <source>
        <dbReference type="Proteomes" id="UP000029665"/>
    </source>
</evidence>
<dbReference type="PANTHER" id="PTHR10622">
    <property type="entry name" value="HET DOMAIN-CONTAINING PROTEIN"/>
    <property type="match status" value="1"/>
</dbReference>
<sequence>MRLLDTATGQFRGIDDPIATRYAILSHTWDSTGEQLYEEIVKLQAVAQGRADAARVARRPEHEVTACLSILDDPALSPKIRRTCQLAITHGYELVWIDSCCINKDSSAELSEAINSMFDWYRLAHICYVHLRDVSCDSARPFSLDRRYNLGFRESKWHTRGWTLQELIASKVVLFLNQDWTPFGTKISLATALAAITGINRDVLTGAVSLDSYSVAQRMCWAAHRQTTRPEDRAYSLMGLFGVHMPTIDGEGDSAFLRLQEEIMKRIPDQTLFAWGPRQSEVSSDDARLHDAEETQWGLLAGSPREFQHCSHLIPLVVSRFTAYLPSEISEIDQSDPILGASGIRMHVPVFDLKYPPGSICGIKVALIRCWDTENGRLLMLPLYRPAGRAQLLSVFVVGITDSLRRPRVLAYTPTSLRLALKGAKMDTLSVLSFRSTLSDRSRRDAWELSVKAIVLSPWCIPLLDMEGFSIEGQARLDTSALLENRSDANSFTFLHNGTSGTRSKLIITVVPVEEQIRLRGSPRGDRTRNSIRFSVSYEPVPCSARTMPHSAWACNLRSTRVHDLLAMYTSGVHSWAEFELREGSVPATERGLILRVTLEIPRTCMQSSAGSGSGPVRGALEVVGNLTLELISRTSYTTSAARC</sequence>
<dbReference type="Proteomes" id="UP000029665">
    <property type="component" value="Unassembled WGS sequence"/>
</dbReference>
<feature type="domain" description="Heterokaryon incompatibility" evidence="1">
    <location>
        <begin position="22"/>
        <end position="138"/>
    </location>
</feature>
<dbReference type="Pfam" id="PF06985">
    <property type="entry name" value="HET"/>
    <property type="match status" value="1"/>
</dbReference>
<dbReference type="AlphaFoldDB" id="A0A060SV95"/>
<evidence type="ECO:0000259" key="2">
    <source>
        <dbReference type="Pfam" id="PF26640"/>
    </source>
</evidence>
<keyword evidence="4" id="KW-1185">Reference proteome</keyword>
<evidence type="ECO:0000313" key="3">
    <source>
        <dbReference type="EMBL" id="CDO76144.1"/>
    </source>
</evidence>
<dbReference type="Pfam" id="PF26640">
    <property type="entry name" value="DUF8212"/>
    <property type="match status" value="1"/>
</dbReference>
<protein>
    <submittedName>
        <fullName evidence="3">Uncharacterized protein</fullName>
    </submittedName>
</protein>
<evidence type="ECO:0000259" key="1">
    <source>
        <dbReference type="Pfam" id="PF06985"/>
    </source>
</evidence>
<dbReference type="InterPro" id="IPR010730">
    <property type="entry name" value="HET"/>
</dbReference>